<evidence type="ECO:0000256" key="6">
    <source>
        <dbReference type="RuleBase" id="RU003792"/>
    </source>
</evidence>
<evidence type="ECO:0000313" key="8">
    <source>
        <dbReference type="EMBL" id="CAI8044120.1"/>
    </source>
</evidence>
<comment type="caution">
    <text evidence="8">The sequence shown here is derived from an EMBL/GenBank/DDBJ whole genome shotgun (WGS) entry which is preliminary data.</text>
</comment>
<accession>A0AA35T9A9</accession>
<proteinExistence type="inferred from homology"/>
<sequence length="244" mass="27530">MNVRLTLEYDGTDYRGWQIQPGGPTIQGILEEALAVLLKQPARILGSGRTDAGVHARGQVANFACPDGRDLTRIQRGLNALTPDDMTIRAVEAASPSFDARRDARRRVYEYRLWNHPWRSVFNDRYSWHVRRPLRVDAMREALAALEGEHDFSCFRAAGCGAATAVRRIYHNELFLWEDHWVYRVEATGYLRHMVRNIVGTLVQIGLGERDAGGLPALIDSRDRTQAGPTAPARGLFLVEVCYE</sequence>
<dbReference type="CDD" id="cd02570">
    <property type="entry name" value="PseudoU_synth_EcTruA"/>
    <property type="match status" value="1"/>
</dbReference>
<gene>
    <name evidence="8" type="ORF">GBAR_LOCUS24496</name>
</gene>
<evidence type="ECO:0000256" key="2">
    <source>
        <dbReference type="ARBA" id="ARBA00022694"/>
    </source>
</evidence>
<dbReference type="HAMAP" id="MF_00171">
    <property type="entry name" value="TruA"/>
    <property type="match status" value="1"/>
</dbReference>
<dbReference type="SUPFAM" id="SSF55120">
    <property type="entry name" value="Pseudouridine synthase"/>
    <property type="match status" value="1"/>
</dbReference>
<name>A0AA35T9A9_GEOBA</name>
<evidence type="ECO:0000256" key="4">
    <source>
        <dbReference type="PIRSR" id="PIRSR001430-1"/>
    </source>
</evidence>
<comment type="catalytic activity">
    <reaction evidence="6">
        <text>uridine(38/39/40) in tRNA = pseudouridine(38/39/40) in tRNA</text>
        <dbReference type="Rhea" id="RHEA:22376"/>
        <dbReference type="Rhea" id="RHEA-COMP:10085"/>
        <dbReference type="Rhea" id="RHEA-COMP:10087"/>
        <dbReference type="ChEBI" id="CHEBI:65314"/>
        <dbReference type="ChEBI" id="CHEBI:65315"/>
        <dbReference type="EC" id="5.4.99.12"/>
    </reaction>
</comment>
<dbReference type="Gene3D" id="3.30.70.660">
    <property type="entry name" value="Pseudouridine synthase I, catalytic domain, C-terminal subdomain"/>
    <property type="match status" value="1"/>
</dbReference>
<dbReference type="NCBIfam" id="TIGR00071">
    <property type="entry name" value="hisT_truA"/>
    <property type="match status" value="1"/>
</dbReference>
<dbReference type="Pfam" id="PF01416">
    <property type="entry name" value="PseudoU_synth_1"/>
    <property type="match status" value="2"/>
</dbReference>
<dbReference type="FunFam" id="3.30.70.580:FF:000001">
    <property type="entry name" value="tRNA pseudouridine synthase A"/>
    <property type="match status" value="1"/>
</dbReference>
<evidence type="ECO:0000256" key="5">
    <source>
        <dbReference type="PIRSR" id="PIRSR001430-2"/>
    </source>
</evidence>
<evidence type="ECO:0000259" key="7">
    <source>
        <dbReference type="Pfam" id="PF01416"/>
    </source>
</evidence>
<dbReference type="PANTHER" id="PTHR11142">
    <property type="entry name" value="PSEUDOURIDYLATE SYNTHASE"/>
    <property type="match status" value="1"/>
</dbReference>
<dbReference type="InterPro" id="IPR020103">
    <property type="entry name" value="PsdUridine_synth_cat_dom_sf"/>
</dbReference>
<dbReference type="InterPro" id="IPR020095">
    <property type="entry name" value="PsdUridine_synth_TruA_C"/>
</dbReference>
<feature type="domain" description="Pseudouridine synthase I TruA alpha/beta" evidence="7">
    <location>
        <begin position="142"/>
        <end position="244"/>
    </location>
</feature>
<protein>
    <recommendedName>
        <fullName evidence="6">tRNA pseudouridine synthase</fullName>
        <ecNumber evidence="6">5.4.99.12</ecNumber>
    </recommendedName>
</protein>
<dbReference type="InterPro" id="IPR020094">
    <property type="entry name" value="TruA/RsuA/RluB/E/F_N"/>
</dbReference>
<keyword evidence="2 6" id="KW-0819">tRNA processing</keyword>
<dbReference type="PANTHER" id="PTHR11142:SF0">
    <property type="entry name" value="TRNA PSEUDOURIDINE SYNTHASE-LIKE 1"/>
    <property type="match status" value="1"/>
</dbReference>
<feature type="binding site" evidence="5">
    <location>
        <position position="109"/>
    </location>
    <ligand>
        <name>substrate</name>
    </ligand>
</feature>
<dbReference type="EMBL" id="CASHTH010003374">
    <property type="protein sequence ID" value="CAI8044120.1"/>
    <property type="molecule type" value="Genomic_DNA"/>
</dbReference>
<dbReference type="InterPro" id="IPR020097">
    <property type="entry name" value="PsdUridine_synth_TruA_a/b_dom"/>
</dbReference>
<dbReference type="EC" id="5.4.99.12" evidence="6"/>
<dbReference type="PIRSF" id="PIRSF001430">
    <property type="entry name" value="tRNA_psdUrid_synth"/>
    <property type="match status" value="1"/>
</dbReference>
<evidence type="ECO:0000256" key="3">
    <source>
        <dbReference type="ARBA" id="ARBA00023235"/>
    </source>
</evidence>
<comment type="similarity">
    <text evidence="1 6">Belongs to the tRNA pseudouridine synthase TruA family.</text>
</comment>
<reference evidence="8" key="1">
    <citation type="submission" date="2023-03" db="EMBL/GenBank/DDBJ databases">
        <authorList>
            <person name="Steffen K."/>
            <person name="Cardenas P."/>
        </authorList>
    </citation>
    <scope>NUCLEOTIDE SEQUENCE</scope>
</reference>
<evidence type="ECO:0000313" key="9">
    <source>
        <dbReference type="Proteomes" id="UP001174909"/>
    </source>
</evidence>
<dbReference type="AlphaFoldDB" id="A0AA35T9A9"/>
<dbReference type="GO" id="GO:0003723">
    <property type="term" value="F:RNA binding"/>
    <property type="evidence" value="ECO:0007669"/>
    <property type="project" value="InterPro"/>
</dbReference>
<keyword evidence="9" id="KW-1185">Reference proteome</keyword>
<dbReference type="Gene3D" id="3.30.70.580">
    <property type="entry name" value="Pseudouridine synthase I, catalytic domain, N-terminal subdomain"/>
    <property type="match status" value="1"/>
</dbReference>
<dbReference type="GO" id="GO:0031119">
    <property type="term" value="P:tRNA pseudouridine synthesis"/>
    <property type="evidence" value="ECO:0007669"/>
    <property type="project" value="TreeGrafter"/>
</dbReference>
<organism evidence="8 9">
    <name type="scientific">Geodia barretti</name>
    <name type="common">Barrett's horny sponge</name>
    <dbReference type="NCBI Taxonomy" id="519541"/>
    <lineage>
        <taxon>Eukaryota</taxon>
        <taxon>Metazoa</taxon>
        <taxon>Porifera</taxon>
        <taxon>Demospongiae</taxon>
        <taxon>Heteroscleromorpha</taxon>
        <taxon>Tetractinellida</taxon>
        <taxon>Astrophorina</taxon>
        <taxon>Geodiidae</taxon>
        <taxon>Geodia</taxon>
    </lineage>
</organism>
<evidence type="ECO:0000256" key="1">
    <source>
        <dbReference type="ARBA" id="ARBA00009375"/>
    </source>
</evidence>
<feature type="domain" description="Pseudouridine synthase I TruA alpha/beta" evidence="7">
    <location>
        <begin position="8"/>
        <end position="95"/>
    </location>
</feature>
<dbReference type="GO" id="GO:0160147">
    <property type="term" value="F:tRNA pseudouridine(38-40) synthase activity"/>
    <property type="evidence" value="ECO:0007669"/>
    <property type="project" value="UniProtKB-EC"/>
</dbReference>
<feature type="active site" description="Nucleophile" evidence="4">
    <location>
        <position position="51"/>
    </location>
</feature>
<keyword evidence="3 6" id="KW-0413">Isomerase</keyword>
<dbReference type="InterPro" id="IPR001406">
    <property type="entry name" value="PsdUridine_synth_TruA"/>
</dbReference>
<dbReference type="Proteomes" id="UP001174909">
    <property type="component" value="Unassembled WGS sequence"/>
</dbReference>